<evidence type="ECO:0000313" key="5">
    <source>
        <dbReference type="Proteomes" id="UP000724874"/>
    </source>
</evidence>
<dbReference type="PANTHER" id="PTHR34846">
    <property type="entry name" value="4-CARBOXYMUCONOLACTONE DECARBOXYLASE FAMILY PROTEIN (AFU_ORTHOLOGUE AFUA_6G11590)"/>
    <property type="match status" value="1"/>
</dbReference>
<dbReference type="Pfam" id="PF02627">
    <property type="entry name" value="CMD"/>
    <property type="match status" value="1"/>
</dbReference>
<dbReference type="Proteomes" id="UP000724874">
    <property type="component" value="Unassembled WGS sequence"/>
</dbReference>
<keyword evidence="5" id="KW-1185">Reference proteome</keyword>
<dbReference type="InterPro" id="IPR029058">
    <property type="entry name" value="AB_hydrolase_fold"/>
</dbReference>
<dbReference type="SUPFAM" id="SSF53474">
    <property type="entry name" value="alpha/beta-Hydrolases"/>
    <property type="match status" value="1"/>
</dbReference>
<evidence type="ECO:0000313" key="4">
    <source>
        <dbReference type="EMBL" id="KAF8877942.1"/>
    </source>
</evidence>
<dbReference type="AlphaFoldDB" id="A0A9P5ND88"/>
<reference evidence="4" key="1">
    <citation type="submission" date="2020-11" db="EMBL/GenBank/DDBJ databases">
        <authorList>
            <consortium name="DOE Joint Genome Institute"/>
            <person name="Ahrendt S."/>
            <person name="Riley R."/>
            <person name="Andreopoulos W."/>
            <person name="LaButti K."/>
            <person name="Pangilinan J."/>
            <person name="Ruiz-duenas F.J."/>
            <person name="Barrasa J.M."/>
            <person name="Sanchez-Garcia M."/>
            <person name="Camarero S."/>
            <person name="Miyauchi S."/>
            <person name="Serrano A."/>
            <person name="Linde D."/>
            <person name="Babiker R."/>
            <person name="Drula E."/>
            <person name="Ayuso-Fernandez I."/>
            <person name="Pacheco R."/>
            <person name="Padilla G."/>
            <person name="Ferreira P."/>
            <person name="Barriuso J."/>
            <person name="Kellner H."/>
            <person name="Castanera R."/>
            <person name="Alfaro M."/>
            <person name="Ramirez L."/>
            <person name="Pisabarro A.G."/>
            <person name="Kuo A."/>
            <person name="Tritt A."/>
            <person name="Lipzen A."/>
            <person name="He G."/>
            <person name="Yan M."/>
            <person name="Ng V."/>
            <person name="Cullen D."/>
            <person name="Martin F."/>
            <person name="Rosso M.-N."/>
            <person name="Henrissat B."/>
            <person name="Hibbett D."/>
            <person name="Martinez A.T."/>
            <person name="Grigoriev I.V."/>
        </authorList>
    </citation>
    <scope>NUCLEOTIDE SEQUENCE</scope>
    <source>
        <strain evidence="4">AH 44721</strain>
    </source>
</reference>
<dbReference type="Pfam" id="PF12697">
    <property type="entry name" value="Abhydrolase_6"/>
    <property type="match status" value="1"/>
</dbReference>
<evidence type="ECO:0000256" key="1">
    <source>
        <dbReference type="SAM" id="MobiDB-lite"/>
    </source>
</evidence>
<comment type="caution">
    <text evidence="4">The sequence shown here is derived from an EMBL/GenBank/DDBJ whole genome shotgun (WGS) entry which is preliminary data.</text>
</comment>
<dbReference type="Gene3D" id="3.40.50.1820">
    <property type="entry name" value="alpha/beta hydrolase"/>
    <property type="match status" value="1"/>
</dbReference>
<name>A0A9P5ND88_GYMJU</name>
<evidence type="ECO:0000259" key="3">
    <source>
        <dbReference type="Pfam" id="PF12697"/>
    </source>
</evidence>
<gene>
    <name evidence="4" type="ORF">CPB84DRAFT_1838560</name>
</gene>
<dbReference type="PANTHER" id="PTHR34846:SF11">
    <property type="entry name" value="4-CARBOXYMUCONOLACTONE DECARBOXYLASE FAMILY PROTEIN (AFU_ORTHOLOGUE AFUA_6G11590)"/>
    <property type="match status" value="1"/>
</dbReference>
<feature type="domain" description="AB hydrolase-1" evidence="3">
    <location>
        <begin position="253"/>
        <end position="561"/>
    </location>
</feature>
<sequence>MASRSEFPLGTSRVVPGRYPPPGIDPHADAIRERRGARGITPLDANLLHVPPIAGGFNSLLGAVRTKGNLPADVREAIILRVAAINHATFEWIHHEIVGRNEGLTTGQLYIIRDTETPLPPIQNVLNPLLTAAIGFTDHSTRNVRVPADVIQELKKQIKDWIIIKYPSLTADEVTAKTDDLYVESSMVVASYNMVSRFLLATDVAGISDVEVPWPVDKKEHFVSVPSFPPASTPSHTIHAVTLTTSPSAPWLVFANSLLTDWAMWSYIVPYFLDLASCSNASDNDHTEQKETYNILLHSQRGHGKSTLPPPSDGHDRLATIPLLATDIANLLSALSIPTPVQSVIGVSQGGAAALAFAALYGGTDESPAKTKSVIACDTGPRTPAGNKEAWEDRISLVYGSLVPPNSPDISLHFAKKIGMSNLAEITVPRWFPPGSILNSGERGGDKRAKWVEKMIKDTDVDGFVHGARALSDYNLINPSDLEANENATPGLFNSHVGRVLLLAGSLDGGGKVAKGLQDLRTKWNEKRLNDSQISLMHEVEYLEIEKSGHLPMIDSPEIFCENVGQWLGKV</sequence>
<feature type="domain" description="Carboxymuconolactone decarboxylase-like" evidence="2">
    <location>
        <begin position="53"/>
        <end position="110"/>
    </location>
</feature>
<dbReference type="InterPro" id="IPR029032">
    <property type="entry name" value="AhpD-like"/>
</dbReference>
<dbReference type="InterPro" id="IPR000073">
    <property type="entry name" value="AB_hydrolase_1"/>
</dbReference>
<proteinExistence type="predicted"/>
<organism evidence="4 5">
    <name type="scientific">Gymnopilus junonius</name>
    <name type="common">Spectacular rustgill mushroom</name>
    <name type="synonym">Gymnopilus spectabilis subsp. junonius</name>
    <dbReference type="NCBI Taxonomy" id="109634"/>
    <lineage>
        <taxon>Eukaryota</taxon>
        <taxon>Fungi</taxon>
        <taxon>Dikarya</taxon>
        <taxon>Basidiomycota</taxon>
        <taxon>Agaricomycotina</taxon>
        <taxon>Agaricomycetes</taxon>
        <taxon>Agaricomycetidae</taxon>
        <taxon>Agaricales</taxon>
        <taxon>Agaricineae</taxon>
        <taxon>Hymenogastraceae</taxon>
        <taxon>Gymnopilus</taxon>
    </lineage>
</organism>
<dbReference type="SUPFAM" id="SSF69118">
    <property type="entry name" value="AhpD-like"/>
    <property type="match status" value="1"/>
</dbReference>
<evidence type="ECO:0000259" key="2">
    <source>
        <dbReference type="Pfam" id="PF02627"/>
    </source>
</evidence>
<dbReference type="GO" id="GO:0016787">
    <property type="term" value="F:hydrolase activity"/>
    <property type="evidence" value="ECO:0007669"/>
    <property type="project" value="UniProtKB-KW"/>
</dbReference>
<feature type="region of interest" description="Disordered" evidence="1">
    <location>
        <begin position="1"/>
        <end position="24"/>
    </location>
</feature>
<dbReference type="Gene3D" id="1.20.1290.10">
    <property type="entry name" value="AhpD-like"/>
    <property type="match status" value="1"/>
</dbReference>
<keyword evidence="4" id="KW-0378">Hydrolase</keyword>
<dbReference type="GO" id="GO:0051920">
    <property type="term" value="F:peroxiredoxin activity"/>
    <property type="evidence" value="ECO:0007669"/>
    <property type="project" value="InterPro"/>
</dbReference>
<dbReference type="EMBL" id="JADNYJ010000164">
    <property type="protein sequence ID" value="KAF8877942.1"/>
    <property type="molecule type" value="Genomic_DNA"/>
</dbReference>
<dbReference type="InterPro" id="IPR003779">
    <property type="entry name" value="CMD-like"/>
</dbReference>
<protein>
    <submittedName>
        <fullName evidence="4">Alpha/Beta hydrolase protein</fullName>
    </submittedName>
</protein>
<accession>A0A9P5ND88</accession>
<dbReference type="OrthoDB" id="9998495at2759"/>